<gene>
    <name evidence="7" type="ORF">DWU98_08095</name>
</gene>
<keyword evidence="3" id="KW-0564">Palmitate</keyword>
<sequence length="113" mass="11789">MIVRGCIATMIVALSGCATAPSYHAQASDPFAWVNYTCSDGQTVEAAYPDSQTAVISIHHATHTLHSVISGSGARYAGDGWQWWTKGMREGMLAPLAPGETIASAPGIDCHAG</sequence>
<dbReference type="PROSITE" id="PS51257">
    <property type="entry name" value="PROKAR_LIPOPROTEIN"/>
    <property type="match status" value="1"/>
</dbReference>
<feature type="domain" description="C-type lysozyme inhibitor" evidence="6">
    <location>
        <begin position="36"/>
        <end position="93"/>
    </location>
</feature>
<keyword evidence="4" id="KW-0449">Lipoprotein</keyword>
<keyword evidence="8" id="KW-1185">Reference proteome</keyword>
<evidence type="ECO:0000256" key="3">
    <source>
        <dbReference type="ARBA" id="ARBA00023139"/>
    </source>
</evidence>
<evidence type="ECO:0000256" key="1">
    <source>
        <dbReference type="ARBA" id="ARBA00022729"/>
    </source>
</evidence>
<evidence type="ECO:0000256" key="5">
    <source>
        <dbReference type="SAM" id="SignalP"/>
    </source>
</evidence>
<dbReference type="Pfam" id="PF09864">
    <property type="entry name" value="MliC"/>
    <property type="match status" value="1"/>
</dbReference>
<comment type="caution">
    <text evidence="7">The sequence shown here is derived from an EMBL/GenBank/DDBJ whole genome shotgun (WGS) entry which is preliminary data.</text>
</comment>
<accession>A0A370X3U0</accession>
<evidence type="ECO:0000313" key="7">
    <source>
        <dbReference type="EMBL" id="RDS83079.1"/>
    </source>
</evidence>
<dbReference type="AlphaFoldDB" id="A0A370X3U0"/>
<evidence type="ECO:0000256" key="4">
    <source>
        <dbReference type="ARBA" id="ARBA00023288"/>
    </source>
</evidence>
<dbReference type="RefSeq" id="WP_115495025.1">
    <property type="nucleotide sequence ID" value="NZ_QRBE01000003.1"/>
</dbReference>
<protein>
    <recommendedName>
        <fullName evidence="6">C-type lysozyme inhibitor domain-containing protein</fullName>
    </recommendedName>
</protein>
<keyword evidence="2" id="KW-0472">Membrane</keyword>
<dbReference type="Gene3D" id="2.40.128.200">
    <property type="match status" value="1"/>
</dbReference>
<dbReference type="InterPro" id="IPR036328">
    <property type="entry name" value="MliC_sf"/>
</dbReference>
<evidence type="ECO:0000313" key="8">
    <source>
        <dbReference type="Proteomes" id="UP000254258"/>
    </source>
</evidence>
<evidence type="ECO:0000256" key="2">
    <source>
        <dbReference type="ARBA" id="ARBA00023136"/>
    </source>
</evidence>
<proteinExistence type="predicted"/>
<dbReference type="Proteomes" id="UP000254258">
    <property type="component" value="Unassembled WGS sequence"/>
</dbReference>
<keyword evidence="1 5" id="KW-0732">Signal</keyword>
<dbReference type="EMBL" id="QRBE01000003">
    <property type="protein sequence ID" value="RDS83079.1"/>
    <property type="molecule type" value="Genomic_DNA"/>
</dbReference>
<reference evidence="7 8" key="1">
    <citation type="submission" date="2018-07" db="EMBL/GenBank/DDBJ databases">
        <title>Dyella monticola sp. nov. and Dyella psychrodurans sp. nov. isolated from monsoon evergreen broad-leaved forest soil of Dinghu Mountain, China.</title>
        <authorList>
            <person name="Gao Z."/>
            <person name="Qiu L."/>
        </authorList>
    </citation>
    <scope>NUCLEOTIDE SEQUENCE [LARGE SCALE GENOMIC DNA]</scope>
    <source>
        <strain evidence="7 8">4G-K06</strain>
    </source>
</reference>
<name>A0A370X3U0_9GAMM</name>
<dbReference type="SUPFAM" id="SSF141488">
    <property type="entry name" value="YdhA-like"/>
    <property type="match status" value="1"/>
</dbReference>
<dbReference type="InterPro" id="IPR018660">
    <property type="entry name" value="MliC"/>
</dbReference>
<evidence type="ECO:0000259" key="6">
    <source>
        <dbReference type="Pfam" id="PF09864"/>
    </source>
</evidence>
<feature type="signal peptide" evidence="5">
    <location>
        <begin position="1"/>
        <end position="20"/>
    </location>
</feature>
<organism evidence="7 8">
    <name type="scientific">Dyella monticola</name>
    <dbReference type="NCBI Taxonomy" id="1927958"/>
    <lineage>
        <taxon>Bacteria</taxon>
        <taxon>Pseudomonadati</taxon>
        <taxon>Pseudomonadota</taxon>
        <taxon>Gammaproteobacteria</taxon>
        <taxon>Lysobacterales</taxon>
        <taxon>Rhodanobacteraceae</taxon>
        <taxon>Dyella</taxon>
    </lineage>
</organism>
<feature type="chain" id="PRO_5016769505" description="C-type lysozyme inhibitor domain-containing protein" evidence="5">
    <location>
        <begin position="21"/>
        <end position="113"/>
    </location>
</feature>